<evidence type="ECO:0000313" key="5">
    <source>
        <dbReference type="Proteomes" id="UP000694389"/>
    </source>
</evidence>
<dbReference type="InterPro" id="IPR006624">
    <property type="entry name" value="Beta-propeller_rpt_TECPR"/>
</dbReference>
<feature type="signal peptide" evidence="3">
    <location>
        <begin position="1"/>
        <end position="19"/>
    </location>
</feature>
<sequence length="260" mass="28466">MKAVAAFLLVLCYLAASHAWTCKEPPSLYGAVQIDAGQGKVVARDRNYYAYFLSGTTWQRLGSYRALKHVSVGPAGIWAVDTSNRVHKYVAGNFKLSSGGYMQQVDAGGDGQVVGVNNNYYAYCLRSTYASVYRGSGSLRWSSLGRIMRYYSCSPLNGCWGVDTSNRIYFTQRITPTTCSISGWVRVSGSAKMVEVGTDGNVFMLGVDGRVYQRAGISSSRPYGTSWTRINLCLPILHVSYDLGNLWVVTTGGSLMQCTH</sequence>
<feature type="chain" id="PRO_5034556291" description="Fish-egg lectin" evidence="3">
    <location>
        <begin position="20"/>
        <end position="260"/>
    </location>
</feature>
<dbReference type="GeneID" id="127358865"/>
<dbReference type="PANTHER" id="PTHR23250">
    <property type="entry name" value="DYSFERLIN-RELATED"/>
    <property type="match status" value="1"/>
</dbReference>
<proteinExistence type="inferred from homology"/>
<dbReference type="Ensembl" id="ENSDLAT00005013405.2">
    <property type="protein sequence ID" value="ENSDLAP00005012273.1"/>
    <property type="gene ID" value="ENSDLAG00005006229.2"/>
</dbReference>
<dbReference type="OMA" id="CTEIPNP"/>
<dbReference type="Pfam" id="PF19193">
    <property type="entry name" value="Tectonin"/>
    <property type="match status" value="1"/>
</dbReference>
<dbReference type="SMART" id="SM00706">
    <property type="entry name" value="TECPR"/>
    <property type="match status" value="6"/>
</dbReference>
<keyword evidence="3" id="KW-0732">Signal</keyword>
<evidence type="ECO:0000256" key="2">
    <source>
        <dbReference type="ARBA" id="ARBA00038331"/>
    </source>
</evidence>
<comment type="similarity">
    <text evidence="2">Belongs to the tectonin family.</text>
</comment>
<name>A0A8C4GJK8_DICLA</name>
<protein>
    <recommendedName>
        <fullName evidence="6">Fish-egg lectin</fullName>
    </recommendedName>
</protein>
<keyword evidence="5" id="KW-1185">Reference proteome</keyword>
<evidence type="ECO:0000256" key="1">
    <source>
        <dbReference type="ARBA" id="ARBA00022734"/>
    </source>
</evidence>
<evidence type="ECO:0000313" key="4">
    <source>
        <dbReference type="Ensembl" id="ENSDLAP00005012273.1"/>
    </source>
</evidence>
<gene>
    <name evidence="4" type="primary">LOC127358865</name>
</gene>
<dbReference type="RefSeq" id="XP_051248316.1">
    <property type="nucleotide sequence ID" value="XM_051392356.1"/>
</dbReference>
<dbReference type="GeneTree" id="ENSGT00510000047886"/>
<evidence type="ECO:0000256" key="3">
    <source>
        <dbReference type="SAM" id="SignalP"/>
    </source>
</evidence>
<reference evidence="4" key="2">
    <citation type="submission" date="2025-09" db="UniProtKB">
        <authorList>
            <consortium name="Ensembl"/>
        </authorList>
    </citation>
    <scope>IDENTIFICATION</scope>
</reference>
<keyword evidence="1" id="KW-0430">Lectin</keyword>
<dbReference type="OrthoDB" id="166585at2759"/>
<dbReference type="InterPro" id="IPR051513">
    <property type="entry name" value="Tectonin_beta-prop"/>
</dbReference>
<reference evidence="4" key="1">
    <citation type="submission" date="2025-08" db="UniProtKB">
        <authorList>
            <consortium name="Ensembl"/>
        </authorList>
    </citation>
    <scope>IDENTIFICATION</scope>
</reference>
<dbReference type="PANTHER" id="PTHR23250:SF3">
    <property type="entry name" value="FISH-EGG LECTIN-LIKE ISOFORM X1-RELATED"/>
    <property type="match status" value="1"/>
</dbReference>
<dbReference type="AlphaFoldDB" id="A0A8C4GJK8"/>
<dbReference type="GO" id="GO:0030246">
    <property type="term" value="F:carbohydrate binding"/>
    <property type="evidence" value="ECO:0007669"/>
    <property type="project" value="UniProtKB-KW"/>
</dbReference>
<dbReference type="Proteomes" id="UP000694389">
    <property type="component" value="Unassembled WGS sequence"/>
</dbReference>
<evidence type="ECO:0008006" key="6">
    <source>
        <dbReference type="Google" id="ProtNLM"/>
    </source>
</evidence>
<accession>A0A8C4GJK8</accession>
<organism evidence="4 5">
    <name type="scientific">Dicentrarchus labrax</name>
    <name type="common">European seabass</name>
    <name type="synonym">Morone labrax</name>
    <dbReference type="NCBI Taxonomy" id="13489"/>
    <lineage>
        <taxon>Eukaryota</taxon>
        <taxon>Metazoa</taxon>
        <taxon>Chordata</taxon>
        <taxon>Craniata</taxon>
        <taxon>Vertebrata</taxon>
        <taxon>Euteleostomi</taxon>
        <taxon>Actinopterygii</taxon>
        <taxon>Neopterygii</taxon>
        <taxon>Teleostei</taxon>
        <taxon>Neoteleostei</taxon>
        <taxon>Acanthomorphata</taxon>
        <taxon>Eupercaria</taxon>
        <taxon>Moronidae</taxon>
        <taxon>Dicentrarchus</taxon>
    </lineage>
</organism>